<dbReference type="EMBL" id="CABFWF030000018">
    <property type="protein sequence ID" value="CAD7054328.1"/>
    <property type="molecule type" value="Genomic_DNA"/>
</dbReference>
<evidence type="ECO:0000256" key="3">
    <source>
        <dbReference type="ARBA" id="ARBA00023002"/>
    </source>
</evidence>
<keyword evidence="3" id="KW-0560">Oxidoreductase</keyword>
<dbReference type="InterPro" id="IPR006094">
    <property type="entry name" value="Oxid_FAD_bind_N"/>
</dbReference>
<dbReference type="Pfam" id="PF01565">
    <property type="entry name" value="FAD_binding_4"/>
    <property type="match status" value="1"/>
</dbReference>
<dbReference type="Gene3D" id="3.30.465.10">
    <property type="match status" value="1"/>
</dbReference>
<protein>
    <submittedName>
        <fullName evidence="5">FAD-binding protein</fullName>
    </submittedName>
</protein>
<keyword evidence="6" id="KW-1185">Reference proteome</keyword>
<dbReference type="RefSeq" id="WP_268963153.1">
    <property type="nucleotide sequence ID" value="NZ_CABFWF030000018.1"/>
</dbReference>
<keyword evidence="2" id="KW-0285">Flavoprotein</keyword>
<gene>
    <name evidence="5" type="ORF">REJC140_02137</name>
</gene>
<dbReference type="PROSITE" id="PS51387">
    <property type="entry name" value="FAD_PCMH"/>
    <property type="match status" value="1"/>
</dbReference>
<comment type="caution">
    <text evidence="5">The sequence shown here is derived from an EMBL/GenBank/DDBJ whole genome shotgun (WGS) entry which is preliminary data.</text>
</comment>
<evidence type="ECO:0000256" key="1">
    <source>
        <dbReference type="ARBA" id="ARBA00005466"/>
    </source>
</evidence>
<dbReference type="PANTHER" id="PTHR13878">
    <property type="entry name" value="GULONOLACTONE OXIDASE"/>
    <property type="match status" value="1"/>
</dbReference>
<dbReference type="PANTHER" id="PTHR13878:SF53">
    <property type="entry name" value="CYTOKININ DEHYDROGENASE 6"/>
    <property type="match status" value="1"/>
</dbReference>
<organism evidence="5 6">
    <name type="scientific">Pseudorhizobium endolithicum</name>
    <dbReference type="NCBI Taxonomy" id="1191678"/>
    <lineage>
        <taxon>Bacteria</taxon>
        <taxon>Pseudomonadati</taxon>
        <taxon>Pseudomonadota</taxon>
        <taxon>Alphaproteobacteria</taxon>
        <taxon>Hyphomicrobiales</taxon>
        <taxon>Rhizobiaceae</taxon>
        <taxon>Rhizobium/Agrobacterium group</taxon>
        <taxon>Pseudorhizobium</taxon>
    </lineage>
</organism>
<dbReference type="InterPro" id="IPR016166">
    <property type="entry name" value="FAD-bd_PCMH"/>
</dbReference>
<accession>A0ABM8PXX0</accession>
<comment type="similarity">
    <text evidence="1">Belongs to the oxygen-dependent FAD-linked oxidoreductase family.</text>
</comment>
<dbReference type="SUPFAM" id="SSF56176">
    <property type="entry name" value="FAD-binding/transporter-associated domain-like"/>
    <property type="match status" value="1"/>
</dbReference>
<evidence type="ECO:0000313" key="6">
    <source>
        <dbReference type="Proteomes" id="UP000606921"/>
    </source>
</evidence>
<dbReference type="Proteomes" id="UP000606921">
    <property type="component" value="Unassembled WGS sequence"/>
</dbReference>
<proteinExistence type="inferred from homology"/>
<evidence type="ECO:0000256" key="2">
    <source>
        <dbReference type="ARBA" id="ARBA00022827"/>
    </source>
</evidence>
<evidence type="ECO:0000313" key="5">
    <source>
        <dbReference type="EMBL" id="CAD7054328.1"/>
    </source>
</evidence>
<keyword evidence="2" id="KW-0274">FAD</keyword>
<dbReference type="InterPro" id="IPR050432">
    <property type="entry name" value="FAD-linked_Oxidoreductases_BP"/>
</dbReference>
<name>A0ABM8PXX0_9HYPH</name>
<evidence type="ECO:0000259" key="4">
    <source>
        <dbReference type="PROSITE" id="PS51387"/>
    </source>
</evidence>
<dbReference type="InterPro" id="IPR016169">
    <property type="entry name" value="FAD-bd_PCMH_sub2"/>
</dbReference>
<feature type="domain" description="FAD-binding PCMH-type" evidence="4">
    <location>
        <begin position="9"/>
        <end position="176"/>
    </location>
</feature>
<reference evidence="5 6" key="1">
    <citation type="submission" date="2020-11" db="EMBL/GenBank/DDBJ databases">
        <authorList>
            <person name="Lassalle F."/>
        </authorList>
    </citation>
    <scope>NUCLEOTIDE SEQUENCE [LARGE SCALE GENOMIC DNA]</scope>
    <source>
        <strain evidence="5 6">JC140</strain>
    </source>
</reference>
<dbReference type="InterPro" id="IPR036318">
    <property type="entry name" value="FAD-bd_PCMH-like_sf"/>
</dbReference>
<sequence length="443" mass="48053">MILEGWGRYPRLVSEVLDCQKPADAADVVAGRYGLIARGNGRSYGDAALGDVATLMCRGIGRMKSFDPQTGLLTVEAGAMLSDILEAFIPRGYFSPVVPGTKFVTVGGMIASDVHGKNHHRDGGFGAHVVSLRLLIADGSVLTCSRDENAELFFATIGGMGLTGIITEASFHMRRIETGWIHQETIVAQNLEEALAALQAADETSYSVAWIDCLARGASLGRSLIFAGEHATREQVLAHKAEKELFPPPKKARLSLPMDFPAWTLNRTSVSVFNEAYYRLGARKSAAPSLVHWNPHFFPLDGIQEWNRLYGRSGFLQHQCVVPEANALPVLGQILQRIADSGKGSFLAVLKKLGVGAGLLSFPMPGYTLALDLPVTEDVFPLLEEIDKVIVDAGGRLYLAKDARQSRQTFEAGYPRLASFKDIRRATGGDARFASRLATRLGI</sequence>